<dbReference type="AlphaFoldDB" id="T1BXA8"/>
<dbReference type="InterPro" id="IPR003830">
    <property type="entry name" value="ComA_synth"/>
</dbReference>
<dbReference type="InterPro" id="IPR013785">
    <property type="entry name" value="Aldolase_TIM"/>
</dbReference>
<organism evidence="3">
    <name type="scientific">mine drainage metagenome</name>
    <dbReference type="NCBI Taxonomy" id="410659"/>
    <lineage>
        <taxon>unclassified sequences</taxon>
        <taxon>metagenomes</taxon>
        <taxon>ecological metagenomes</taxon>
    </lineage>
</organism>
<dbReference type="EMBL" id="AUZY01005656">
    <property type="protein sequence ID" value="EQD57784.1"/>
    <property type="molecule type" value="Genomic_DNA"/>
</dbReference>
<dbReference type="PANTHER" id="PTHR48413">
    <property type="match status" value="1"/>
</dbReference>
<feature type="compositionally biased region" description="Polar residues" evidence="2">
    <location>
        <begin position="282"/>
        <end position="292"/>
    </location>
</feature>
<gene>
    <name evidence="3" type="ORF">B1B_08644</name>
</gene>
<sequence length="331" mass="35546">MSAAIASTKPKGPFFPADAPKAARPRTASITHVLDRLTPITSEQIRDLAPYLDVAKIGWGLPLLLPRERVRARLKIYHAEGVEVSTGGTLLEYAYVQNRVPAFLDEARSLGFDLIEISSGILELSSTQIARLADAVRAQGLPYFIEVGKKDPQHQLSLKETIHQIEHARSLRPRKVIVESRESGRGVGIYDSDGAVKWDWVRSILADHPREELIFEAPGEAQQVALLRELGADVNLGNVALGSVAPLASERMGLRGRRSVRSAPPGRSGGLRRRSSSISCSKATGDSTNPSSPRCPDSPGGRSRAPSSPSGARASSRNRSRSTTPGGGNTG</sequence>
<evidence type="ECO:0000256" key="1">
    <source>
        <dbReference type="ARBA" id="ARBA00010424"/>
    </source>
</evidence>
<dbReference type="InterPro" id="IPR036112">
    <property type="entry name" value="ComA_synth_sf"/>
</dbReference>
<dbReference type="Gene3D" id="3.20.20.70">
    <property type="entry name" value="Aldolase class I"/>
    <property type="match status" value="1"/>
</dbReference>
<feature type="region of interest" description="Disordered" evidence="2">
    <location>
        <begin position="1"/>
        <end position="21"/>
    </location>
</feature>
<feature type="compositionally biased region" description="Low complexity" evidence="2">
    <location>
        <begin position="298"/>
        <end position="324"/>
    </location>
</feature>
<dbReference type="EC" id="4.4.1.19" evidence="3"/>
<keyword evidence="3" id="KW-0456">Lyase</keyword>
<dbReference type="GO" id="GO:0043817">
    <property type="term" value="F:phosphosulfolactate synthase activity"/>
    <property type="evidence" value="ECO:0007669"/>
    <property type="project" value="UniProtKB-EC"/>
</dbReference>
<evidence type="ECO:0000313" key="3">
    <source>
        <dbReference type="EMBL" id="EQD57784.1"/>
    </source>
</evidence>
<proteinExistence type="inferred from homology"/>
<comment type="caution">
    <text evidence="3">The sequence shown here is derived from an EMBL/GenBank/DDBJ whole genome shotgun (WGS) entry which is preliminary data.</text>
</comment>
<dbReference type="PANTHER" id="PTHR48413:SF1">
    <property type="entry name" value="PROTEIN HEAT-STRESS-ASSOCIATED 32"/>
    <property type="match status" value="1"/>
</dbReference>
<dbReference type="SUPFAM" id="SSF102110">
    <property type="entry name" value="(2r)-phospho-3-sulfolactate synthase ComA"/>
    <property type="match status" value="1"/>
</dbReference>
<reference evidence="3" key="1">
    <citation type="submission" date="2013-08" db="EMBL/GenBank/DDBJ databases">
        <authorList>
            <person name="Mendez C."/>
            <person name="Richter M."/>
            <person name="Ferrer M."/>
            <person name="Sanchez J."/>
        </authorList>
    </citation>
    <scope>NUCLEOTIDE SEQUENCE</scope>
</reference>
<dbReference type="Pfam" id="PF02679">
    <property type="entry name" value="ComA"/>
    <property type="match status" value="1"/>
</dbReference>
<protein>
    <submittedName>
        <fullName evidence="3">(2R)-phospho-3-sulfolactate synthase, ComA</fullName>
        <ecNumber evidence="3">4.4.1.19</ecNumber>
    </submittedName>
</protein>
<name>T1BXA8_9ZZZZ</name>
<accession>T1BXA8</accession>
<comment type="similarity">
    <text evidence="1">Belongs to the phosphosulfolactate synthase family.</text>
</comment>
<reference evidence="3" key="2">
    <citation type="journal article" date="2014" name="ISME J.">
        <title>Microbial stratification in low pH oxic and suboxic macroscopic growths along an acid mine drainage.</title>
        <authorList>
            <person name="Mendez-Garcia C."/>
            <person name="Mesa V."/>
            <person name="Sprenger R.R."/>
            <person name="Richter M."/>
            <person name="Diez M.S."/>
            <person name="Solano J."/>
            <person name="Bargiela R."/>
            <person name="Golyshina O.V."/>
            <person name="Manteca A."/>
            <person name="Ramos J.L."/>
            <person name="Gallego J.R."/>
            <person name="Llorente I."/>
            <person name="Martins Dos Santos V.A."/>
            <person name="Jensen O.N."/>
            <person name="Pelaez A.I."/>
            <person name="Sanchez J."/>
            <person name="Ferrer M."/>
        </authorList>
    </citation>
    <scope>NUCLEOTIDE SEQUENCE</scope>
</reference>
<evidence type="ECO:0000256" key="2">
    <source>
        <dbReference type="SAM" id="MobiDB-lite"/>
    </source>
</evidence>
<feature type="region of interest" description="Disordered" evidence="2">
    <location>
        <begin position="253"/>
        <end position="331"/>
    </location>
</feature>